<dbReference type="GeneID" id="39583296"/>
<organism evidence="3 4">
    <name type="scientific">Sodiomyces alkalinus (strain CBS 110278 / VKM F-3762 / F11)</name>
    <name type="common">Alkaliphilic filamentous fungus</name>
    <dbReference type="NCBI Taxonomy" id="1314773"/>
    <lineage>
        <taxon>Eukaryota</taxon>
        <taxon>Fungi</taxon>
        <taxon>Dikarya</taxon>
        <taxon>Ascomycota</taxon>
        <taxon>Pezizomycotina</taxon>
        <taxon>Sordariomycetes</taxon>
        <taxon>Hypocreomycetidae</taxon>
        <taxon>Glomerellales</taxon>
        <taxon>Plectosphaerellaceae</taxon>
        <taxon>Sodiomyces</taxon>
    </lineage>
</organism>
<dbReference type="AlphaFoldDB" id="A0A3N2Q253"/>
<dbReference type="Proteomes" id="UP000272025">
    <property type="component" value="Unassembled WGS sequence"/>
</dbReference>
<sequence>MKKRLDRRKQQDLVLLYVLISYQSFCPAVTSSHFHMLLYTRVEAPLWETLAPDFLCHREPHCEASTLLLSVFPTSTAVDLSCAYYFAFLSLHCWTLPGSINQFLISFHSALLKARLIGPIHNLACPSSLSGAVNMASSLQRAPVREDIQLEQPKLASAVISMLPTVLQSRLSPLRSARRIPGMESFEYKTGMRTPPQSESTGHTPSSSVSGFEDMPLRSPATLVSHTPIDQISLAGTDSSPPPAYPRTPSMIEETVGQSTLDPPSGIQWRYAQQGLYLISVSQETARQPIARSGAAFERKTFLDGVEYIMKALPEDLTEQELGRLRRSTPFRLFTDADESLGSPHGYPRPSPDQGRQPKSLLHRLVQTLVIHMFILAHLALPYIVLLLRLVARTEREYKISANVVSAGVGFANALGSQGIRVTGTVCSMGDGRVGQVLADGVTWVVEGFTAGLTDGVAEGLALTGMKRQ</sequence>
<name>A0A3N2Q253_SODAK</name>
<evidence type="ECO:0000256" key="2">
    <source>
        <dbReference type="SAM" id="Phobius"/>
    </source>
</evidence>
<evidence type="ECO:0000313" key="4">
    <source>
        <dbReference type="Proteomes" id="UP000272025"/>
    </source>
</evidence>
<gene>
    <name evidence="3" type="ORF">SODALDRAFT_376471</name>
</gene>
<dbReference type="EMBL" id="ML119052">
    <property type="protein sequence ID" value="ROT40705.1"/>
    <property type="molecule type" value="Genomic_DNA"/>
</dbReference>
<dbReference type="RefSeq" id="XP_028468511.1">
    <property type="nucleotide sequence ID" value="XM_028614819.1"/>
</dbReference>
<protein>
    <submittedName>
        <fullName evidence="3">Uncharacterized protein</fullName>
    </submittedName>
</protein>
<proteinExistence type="predicted"/>
<accession>A0A3N2Q253</accession>
<reference evidence="3 4" key="1">
    <citation type="journal article" date="2018" name="Mol. Ecol.">
        <title>The obligate alkalophilic soda-lake fungus Sodiomyces alkalinus has shifted to a protein diet.</title>
        <authorList>
            <person name="Grum-Grzhimaylo A.A."/>
            <person name="Falkoski D.L."/>
            <person name="van den Heuvel J."/>
            <person name="Valero-Jimenez C.A."/>
            <person name="Min B."/>
            <person name="Choi I.G."/>
            <person name="Lipzen A."/>
            <person name="Daum C.G."/>
            <person name="Aanen D.K."/>
            <person name="Tsang A."/>
            <person name="Henrissat B."/>
            <person name="Bilanenko E.N."/>
            <person name="de Vries R.P."/>
            <person name="van Kan J.A.L."/>
            <person name="Grigoriev I.V."/>
            <person name="Debets A.J.M."/>
        </authorList>
    </citation>
    <scope>NUCLEOTIDE SEQUENCE [LARGE SCALE GENOMIC DNA]</scope>
    <source>
        <strain evidence="3 4">F11</strain>
    </source>
</reference>
<evidence type="ECO:0000256" key="1">
    <source>
        <dbReference type="SAM" id="MobiDB-lite"/>
    </source>
</evidence>
<dbReference type="STRING" id="1314773.A0A3N2Q253"/>
<keyword evidence="2" id="KW-1133">Transmembrane helix</keyword>
<feature type="compositionally biased region" description="Polar residues" evidence="1">
    <location>
        <begin position="195"/>
        <end position="210"/>
    </location>
</feature>
<keyword evidence="2" id="KW-0812">Transmembrane</keyword>
<feature type="region of interest" description="Disordered" evidence="1">
    <location>
        <begin position="336"/>
        <end position="357"/>
    </location>
</feature>
<dbReference type="OrthoDB" id="5220781at2759"/>
<evidence type="ECO:0000313" key="3">
    <source>
        <dbReference type="EMBL" id="ROT40705.1"/>
    </source>
</evidence>
<keyword evidence="2" id="KW-0472">Membrane</keyword>
<feature type="transmembrane region" description="Helical" evidence="2">
    <location>
        <begin position="369"/>
        <end position="391"/>
    </location>
</feature>
<feature type="region of interest" description="Disordered" evidence="1">
    <location>
        <begin position="185"/>
        <end position="216"/>
    </location>
</feature>
<keyword evidence="4" id="KW-1185">Reference proteome</keyword>